<gene>
    <name evidence="2" type="ORF">Fcan01_05966</name>
</gene>
<sequence length="574" mass="65868">MSYQGQQSSPLNKSPEVVDLTVSDDDDDETDFEECDTEDDQEDLFEQKQEEQLELSPPNPKRTKVLLSVPENQSLSGAEFFMVTSEGETFELTRASPTTVQLDNVASSAPPPEKSNPPRTLLGSICKHVLEELKAQHPEEMKGVAWNNLESSPQFQNMMQEWKMWKTNHSDPWKAANPNNINITHKDKLVGVKWENGRLFAKIKPDNKFAWSRAATKCTSVDCWNVVQGHANNPTYACDEHSLLNRQTLIVRDIMNTNEVVLLVLWPRIGVIRTNNNINEFIKSQARSKNPRKEKSRRSRLADYLARKPDALFVIEQEWRDSKDKSEERYHTVSLTLSQLVLLHNSIPDRQFDIELLNKWIHTLKANLEMNRLHLELNKNVFSSGAARPTNQTVSKLKPVNFNNQRPYVYFAHKPPSDGTVCILYRFRATPGSSKTKASSSHSVLKKTALTVDGVTIDDNSIYEFFQTTAGSFEEFETEAREVEMIGHVIVQVENMLDMNFQGIPIRSGVQKYEHYDDTWDDIANYAFQWNTQHLLQIVKTPIGLEKKVVRVEVNKKKVDKKYKKLAIQWHPAT</sequence>
<reference evidence="2 3" key="1">
    <citation type="submission" date="2015-12" db="EMBL/GenBank/DDBJ databases">
        <title>The genome of Folsomia candida.</title>
        <authorList>
            <person name="Faddeeva A."/>
            <person name="Derks M.F."/>
            <person name="Anvar Y."/>
            <person name="Smit S."/>
            <person name="Van Straalen N."/>
            <person name="Roelofs D."/>
        </authorList>
    </citation>
    <scope>NUCLEOTIDE SEQUENCE [LARGE SCALE GENOMIC DNA]</scope>
    <source>
        <strain evidence="2 3">VU population</strain>
        <tissue evidence="2">Whole body</tissue>
    </source>
</reference>
<proteinExistence type="predicted"/>
<comment type="caution">
    <text evidence="2">The sequence shown here is derived from an EMBL/GenBank/DDBJ whole genome shotgun (WGS) entry which is preliminary data.</text>
</comment>
<dbReference type="AlphaFoldDB" id="A0A226ET40"/>
<evidence type="ECO:0000313" key="2">
    <source>
        <dbReference type="EMBL" id="OXA60689.1"/>
    </source>
</evidence>
<feature type="region of interest" description="Disordered" evidence="1">
    <location>
        <begin position="1"/>
        <end position="63"/>
    </location>
</feature>
<dbReference type="OrthoDB" id="18451at2759"/>
<dbReference type="EMBL" id="LNIX01000002">
    <property type="protein sequence ID" value="OXA60689.1"/>
    <property type="molecule type" value="Genomic_DNA"/>
</dbReference>
<protein>
    <submittedName>
        <fullName evidence="2">Uncharacterized protein</fullName>
    </submittedName>
</protein>
<organism evidence="2 3">
    <name type="scientific">Folsomia candida</name>
    <name type="common">Springtail</name>
    <dbReference type="NCBI Taxonomy" id="158441"/>
    <lineage>
        <taxon>Eukaryota</taxon>
        <taxon>Metazoa</taxon>
        <taxon>Ecdysozoa</taxon>
        <taxon>Arthropoda</taxon>
        <taxon>Hexapoda</taxon>
        <taxon>Collembola</taxon>
        <taxon>Entomobryomorpha</taxon>
        <taxon>Isotomoidea</taxon>
        <taxon>Isotomidae</taxon>
        <taxon>Proisotominae</taxon>
        <taxon>Folsomia</taxon>
    </lineage>
</organism>
<accession>A0A226ET40</accession>
<evidence type="ECO:0000313" key="3">
    <source>
        <dbReference type="Proteomes" id="UP000198287"/>
    </source>
</evidence>
<feature type="compositionally biased region" description="Polar residues" evidence="1">
    <location>
        <begin position="1"/>
        <end position="12"/>
    </location>
</feature>
<name>A0A226ET40_FOLCA</name>
<feature type="compositionally biased region" description="Acidic residues" evidence="1">
    <location>
        <begin position="22"/>
        <end position="44"/>
    </location>
</feature>
<dbReference type="Proteomes" id="UP000198287">
    <property type="component" value="Unassembled WGS sequence"/>
</dbReference>
<evidence type="ECO:0000256" key="1">
    <source>
        <dbReference type="SAM" id="MobiDB-lite"/>
    </source>
</evidence>
<keyword evidence="3" id="KW-1185">Reference proteome</keyword>